<dbReference type="InterPro" id="IPR004316">
    <property type="entry name" value="SWEET_rpt"/>
</dbReference>
<keyword evidence="3 9" id="KW-0813">Transport</keyword>
<evidence type="ECO:0000256" key="7">
    <source>
        <dbReference type="ARBA" id="ARBA00022989"/>
    </source>
</evidence>
<dbReference type="PANTHER" id="PTHR10791:SF224">
    <property type="entry name" value="SUGAR TRANSPORTER SWEET"/>
    <property type="match status" value="1"/>
</dbReference>
<dbReference type="InterPro" id="IPR047664">
    <property type="entry name" value="SWEET"/>
</dbReference>
<feature type="transmembrane region" description="Helical" evidence="9">
    <location>
        <begin position="39"/>
        <end position="59"/>
    </location>
</feature>
<dbReference type="EMBL" id="CAXHTA020000007">
    <property type="protein sequence ID" value="CAL5222956.1"/>
    <property type="molecule type" value="Genomic_DNA"/>
</dbReference>
<feature type="transmembrane region" description="Helical" evidence="9">
    <location>
        <begin position="253"/>
        <end position="276"/>
    </location>
</feature>
<comment type="similarity">
    <text evidence="2 9">Belongs to the SWEET sugar transporter family.</text>
</comment>
<sequence>MLQLSQVERAMVTWIEPCLTMPEEKLCFILRNSLDAYALAARFCAFVLAAHAALGLLLSRQRGRALMSVLTSWVVPLLGCVMGIIRHTIATQEILAVRSGKRLGDLNPLPFAATILNCSGWVVYTILIRNWFVFCTDVTGLLCSIWMTFSLYPYASSSVQNQLNAFMVLAAVLWCVLGAVTMILQDHSTQQAVIALWGWAVSVTQVLLMASPLSGLLKAIQDRSSANFHLGMCAAGLLTSCLWAIYAMTIMNLFLAIPSFLGALLSCASLLVCFIFPRSHPATPAQQEADRMQAAVNAVQMG</sequence>
<dbReference type="PANTHER" id="PTHR10791">
    <property type="entry name" value="RAG1-ACTIVATING PROTEIN 1"/>
    <property type="match status" value="1"/>
</dbReference>
<evidence type="ECO:0000256" key="2">
    <source>
        <dbReference type="ARBA" id="ARBA00007809"/>
    </source>
</evidence>
<evidence type="ECO:0000313" key="10">
    <source>
        <dbReference type="EMBL" id="CAL5222956.1"/>
    </source>
</evidence>
<evidence type="ECO:0000256" key="1">
    <source>
        <dbReference type="ARBA" id="ARBA00004127"/>
    </source>
</evidence>
<proteinExistence type="inferred from homology"/>
<evidence type="ECO:0000256" key="4">
    <source>
        <dbReference type="ARBA" id="ARBA00022597"/>
    </source>
</evidence>
<evidence type="ECO:0000256" key="3">
    <source>
        <dbReference type="ARBA" id="ARBA00022448"/>
    </source>
</evidence>
<feature type="transmembrane region" description="Helical" evidence="9">
    <location>
        <begin position="196"/>
        <end position="216"/>
    </location>
</feature>
<feature type="transmembrane region" description="Helical" evidence="9">
    <location>
        <begin position="130"/>
        <end position="152"/>
    </location>
</feature>
<evidence type="ECO:0000256" key="5">
    <source>
        <dbReference type="ARBA" id="ARBA00022692"/>
    </source>
</evidence>
<feature type="transmembrane region" description="Helical" evidence="9">
    <location>
        <begin position="65"/>
        <end position="85"/>
    </location>
</feature>
<keyword evidence="11" id="KW-1185">Reference proteome</keyword>
<feature type="transmembrane region" description="Helical" evidence="9">
    <location>
        <begin position="164"/>
        <end position="184"/>
    </location>
</feature>
<gene>
    <name evidence="10" type="primary">g5397</name>
    <name evidence="10" type="ORF">VP750_LOCUS4615</name>
</gene>
<keyword evidence="8 9" id="KW-0472">Membrane</keyword>
<evidence type="ECO:0000256" key="9">
    <source>
        <dbReference type="RuleBase" id="RU910715"/>
    </source>
</evidence>
<reference evidence="10 11" key="1">
    <citation type="submission" date="2024-06" db="EMBL/GenBank/DDBJ databases">
        <authorList>
            <person name="Kraege A."/>
            <person name="Thomma B."/>
        </authorList>
    </citation>
    <scope>NUCLEOTIDE SEQUENCE [LARGE SCALE GENOMIC DNA]</scope>
</reference>
<keyword evidence="5 9" id="KW-0812">Transmembrane</keyword>
<comment type="subcellular location">
    <subcellularLocation>
        <location evidence="1">Endomembrane system</location>
        <topology evidence="1">Multi-pass membrane protein</topology>
    </subcellularLocation>
</comment>
<dbReference type="Gene3D" id="1.20.1280.290">
    <property type="match status" value="2"/>
</dbReference>
<evidence type="ECO:0000256" key="8">
    <source>
        <dbReference type="ARBA" id="ARBA00023136"/>
    </source>
</evidence>
<accession>A0ABP1FU42</accession>
<feature type="transmembrane region" description="Helical" evidence="9">
    <location>
        <begin position="106"/>
        <end position="124"/>
    </location>
</feature>
<organism evidence="10 11">
    <name type="scientific">Coccomyxa viridis</name>
    <dbReference type="NCBI Taxonomy" id="1274662"/>
    <lineage>
        <taxon>Eukaryota</taxon>
        <taxon>Viridiplantae</taxon>
        <taxon>Chlorophyta</taxon>
        <taxon>core chlorophytes</taxon>
        <taxon>Trebouxiophyceae</taxon>
        <taxon>Trebouxiophyceae incertae sedis</taxon>
        <taxon>Coccomyxaceae</taxon>
        <taxon>Coccomyxa</taxon>
    </lineage>
</organism>
<evidence type="ECO:0000313" key="11">
    <source>
        <dbReference type="Proteomes" id="UP001497392"/>
    </source>
</evidence>
<keyword evidence="4 9" id="KW-0762">Sugar transport</keyword>
<dbReference type="Proteomes" id="UP001497392">
    <property type="component" value="Unassembled WGS sequence"/>
</dbReference>
<comment type="caution">
    <text evidence="9">Lacks conserved residue(s) required for the propagation of feature annotation.</text>
</comment>
<dbReference type="Pfam" id="PF03083">
    <property type="entry name" value="MtN3_slv"/>
    <property type="match status" value="1"/>
</dbReference>
<comment type="function">
    <text evidence="9">Mediates both low-affinity uptake and efflux of sugar across the membrane.</text>
</comment>
<evidence type="ECO:0000256" key="6">
    <source>
        <dbReference type="ARBA" id="ARBA00022737"/>
    </source>
</evidence>
<keyword evidence="7 9" id="KW-1133">Transmembrane helix</keyword>
<comment type="caution">
    <text evidence="10">The sequence shown here is derived from an EMBL/GenBank/DDBJ whole genome shotgun (WGS) entry which is preliminary data.</text>
</comment>
<name>A0ABP1FU42_9CHLO</name>
<feature type="transmembrane region" description="Helical" evidence="9">
    <location>
        <begin position="228"/>
        <end position="247"/>
    </location>
</feature>
<protein>
    <recommendedName>
        <fullName evidence="9">Bidirectional sugar transporter SWEET</fullName>
    </recommendedName>
</protein>
<keyword evidence="6" id="KW-0677">Repeat</keyword>